<feature type="transmembrane region" description="Helical" evidence="1">
    <location>
        <begin position="538"/>
        <end position="559"/>
    </location>
</feature>
<feature type="transmembrane region" description="Helical" evidence="1">
    <location>
        <begin position="495"/>
        <end position="518"/>
    </location>
</feature>
<dbReference type="PANTHER" id="PTHR31061">
    <property type="entry name" value="LD22376P"/>
    <property type="match status" value="1"/>
</dbReference>
<dbReference type="EMBL" id="BRYB01001119">
    <property type="protein sequence ID" value="GMI43310.1"/>
    <property type="molecule type" value="Genomic_DNA"/>
</dbReference>
<evidence type="ECO:0008006" key="4">
    <source>
        <dbReference type="Google" id="ProtNLM"/>
    </source>
</evidence>
<keyword evidence="3" id="KW-1185">Reference proteome</keyword>
<feature type="transmembrane region" description="Helical" evidence="1">
    <location>
        <begin position="336"/>
        <end position="355"/>
    </location>
</feature>
<keyword evidence="1" id="KW-0472">Membrane</keyword>
<reference evidence="2 3" key="1">
    <citation type="journal article" date="2023" name="Commun. Biol.">
        <title>Genome analysis of Parmales, the sister group of diatoms, reveals the evolutionary specialization of diatoms from phago-mixotrophs to photoautotrophs.</title>
        <authorList>
            <person name="Ban H."/>
            <person name="Sato S."/>
            <person name="Yoshikawa S."/>
            <person name="Yamada K."/>
            <person name="Nakamura Y."/>
            <person name="Ichinomiya M."/>
            <person name="Sato N."/>
            <person name="Blanc-Mathieu R."/>
            <person name="Endo H."/>
            <person name="Kuwata A."/>
            <person name="Ogata H."/>
        </authorList>
    </citation>
    <scope>NUCLEOTIDE SEQUENCE [LARGE SCALE GENOMIC DNA]</scope>
</reference>
<feature type="transmembrane region" description="Helical" evidence="1">
    <location>
        <begin position="222"/>
        <end position="246"/>
    </location>
</feature>
<sequence>MSMDLVADCSTEPTSLSMDSALVRFALASGSSASSPSISYVYGDCYDCSATALPSFAFPACFSLPTPYPTEFTVSCSTGGSAHLRLDPSQFGSYTFSITDDGTSCAAAVHTDSSPSPLSTATPLLLLFLYLLLLSTCRFFYLRRQKARSPSQLGLPPSSSADAPLLVSRRTSNSSAPSDLLPPARPRRVESLDAFRGLSLVLMIFVNLGGGGYYFFNHSTWNGLTVADLLFPWFVWIMGVTLGVTYRPAHCLSASVSQLKAAAARSARLFCLGLVLNSGGDDGDLSVLRIPGVLQYFAASYLWLTLMAFACEPYTDLTRNLHSAPSGLSKTSKFKYVLMGFVPLLIYWGITQTVAPGGCPIGYTGPGGKGDQGKHYQCTGGGNRWVDEQLLGINHFYHDPTCAPVYDCVAYDPEGIMGAFSAAFLAFLGLVSGKVVKGIGLGVGATPAAEQNPKQGRGVRTVKWLGAQGLILCAVAAALCGMSENGGPIPVNKNLWSPSFVLLCGGFANIVFAAFFYFVDVTHAWDGFPLREAGKNSIVLYMGHELLGSYMPFSLYLTANSMTKHWGVLLSNVIGVTLWVVIALKMHERKMYVSV</sequence>
<protein>
    <recommendedName>
        <fullName evidence="4">Heparan-alpha-glucosaminide N-acetyltransferase catalytic domain-containing protein</fullName>
    </recommendedName>
</protein>
<gene>
    <name evidence="2" type="ORF">TeGR_g13299</name>
</gene>
<accession>A0ABQ6N7S8</accession>
<proteinExistence type="predicted"/>
<feature type="transmembrane region" description="Helical" evidence="1">
    <location>
        <begin position="195"/>
        <end position="216"/>
    </location>
</feature>
<feature type="transmembrane region" description="Helical" evidence="1">
    <location>
        <begin position="121"/>
        <end position="141"/>
    </location>
</feature>
<feature type="transmembrane region" description="Helical" evidence="1">
    <location>
        <begin position="464"/>
        <end position="483"/>
    </location>
</feature>
<keyword evidence="1" id="KW-1133">Transmembrane helix</keyword>
<dbReference type="Proteomes" id="UP001165060">
    <property type="component" value="Unassembled WGS sequence"/>
</dbReference>
<evidence type="ECO:0000313" key="3">
    <source>
        <dbReference type="Proteomes" id="UP001165060"/>
    </source>
</evidence>
<dbReference type="PANTHER" id="PTHR31061:SF24">
    <property type="entry name" value="LD22376P"/>
    <property type="match status" value="1"/>
</dbReference>
<feature type="transmembrane region" description="Helical" evidence="1">
    <location>
        <begin position="565"/>
        <end position="584"/>
    </location>
</feature>
<evidence type="ECO:0000313" key="2">
    <source>
        <dbReference type="EMBL" id="GMI43310.1"/>
    </source>
</evidence>
<name>A0ABQ6N7S8_9STRA</name>
<comment type="caution">
    <text evidence="2">The sequence shown here is derived from an EMBL/GenBank/DDBJ whole genome shotgun (WGS) entry which is preliminary data.</text>
</comment>
<keyword evidence="1" id="KW-0812">Transmembrane</keyword>
<organism evidence="2 3">
    <name type="scientific">Tetraparma gracilis</name>
    <dbReference type="NCBI Taxonomy" id="2962635"/>
    <lineage>
        <taxon>Eukaryota</taxon>
        <taxon>Sar</taxon>
        <taxon>Stramenopiles</taxon>
        <taxon>Ochrophyta</taxon>
        <taxon>Bolidophyceae</taxon>
        <taxon>Parmales</taxon>
        <taxon>Triparmaceae</taxon>
        <taxon>Tetraparma</taxon>
    </lineage>
</organism>
<evidence type="ECO:0000256" key="1">
    <source>
        <dbReference type="SAM" id="Phobius"/>
    </source>
</evidence>